<dbReference type="EMBL" id="CP104759">
    <property type="protein sequence ID" value="WBG93091.1"/>
    <property type="molecule type" value="Genomic_DNA"/>
</dbReference>
<comment type="similarity">
    <text evidence="2">Belongs to the drug/metabolite transporter (DMT) superfamily. 10 TMS drug/metabolite exporter (DME) (TC 2.A.7.3) family.</text>
</comment>
<evidence type="ECO:0000313" key="11">
    <source>
        <dbReference type="Proteomes" id="UP001211544"/>
    </source>
</evidence>
<evidence type="ECO:0000256" key="4">
    <source>
        <dbReference type="ARBA" id="ARBA00022692"/>
    </source>
</evidence>
<dbReference type="AlphaFoldDB" id="A0AAJ5QMR5"/>
<keyword evidence="5 8" id="KW-1133">Transmembrane helix</keyword>
<evidence type="ECO:0000259" key="9">
    <source>
        <dbReference type="Pfam" id="PF00892"/>
    </source>
</evidence>
<proteinExistence type="inferred from homology"/>
<feature type="transmembrane region" description="Helical" evidence="8">
    <location>
        <begin position="210"/>
        <end position="235"/>
    </location>
</feature>
<feature type="transmembrane region" description="Helical" evidence="8">
    <location>
        <begin position="67"/>
        <end position="92"/>
    </location>
</feature>
<dbReference type="GO" id="GO:0005886">
    <property type="term" value="C:plasma membrane"/>
    <property type="evidence" value="ECO:0007669"/>
    <property type="project" value="UniProtKB-SubCell"/>
</dbReference>
<feature type="transmembrane region" description="Helical" evidence="8">
    <location>
        <begin position="98"/>
        <end position="119"/>
    </location>
</feature>
<dbReference type="PANTHER" id="PTHR32322">
    <property type="entry name" value="INNER MEMBRANE TRANSPORTER"/>
    <property type="match status" value="1"/>
</dbReference>
<evidence type="ECO:0000256" key="6">
    <source>
        <dbReference type="ARBA" id="ARBA00023136"/>
    </source>
</evidence>
<dbReference type="Pfam" id="PF00892">
    <property type="entry name" value="EamA"/>
    <property type="match status" value="2"/>
</dbReference>
<geneLocation type="plasmid" evidence="10 11">
    <name>pGABEKP28_1</name>
</geneLocation>
<keyword evidence="10" id="KW-0614">Plasmid</keyword>
<evidence type="ECO:0000313" key="10">
    <source>
        <dbReference type="EMBL" id="WBG93091.1"/>
    </source>
</evidence>
<name>A0AAJ5QMR5_9GAMM</name>
<feature type="domain" description="EamA" evidence="9">
    <location>
        <begin position="154"/>
        <end position="288"/>
    </location>
</feature>
<feature type="transmembrane region" description="Helical" evidence="8">
    <location>
        <begin position="7"/>
        <end position="27"/>
    </location>
</feature>
<feature type="domain" description="EamA" evidence="9">
    <location>
        <begin position="11"/>
        <end position="142"/>
    </location>
</feature>
<reference evidence="10 11" key="1">
    <citation type="journal article" date="2022" name="J Glob Antimicrob Resist">
        <title>First complete genome of a multidrug resistant strain of the novel human pathogen Kalamiella piersonii (GABEKP28) identified in human saliva.</title>
        <authorList>
            <person name="McDonagh F."/>
            <person name="Singh N.K."/>
            <person name="Venkateswaran K."/>
            <person name="Lonappan A.M."/>
            <person name="Hallahan B."/>
            <person name="Tuohy A."/>
            <person name="Burke L."/>
            <person name="Kovarova A."/>
            <person name="Miliotis G."/>
        </authorList>
    </citation>
    <scope>NUCLEOTIDE SEQUENCE [LARGE SCALE GENOMIC DNA]</scope>
    <source>
        <strain evidence="10 11">GABEKP28</strain>
    </source>
</reference>
<evidence type="ECO:0000256" key="2">
    <source>
        <dbReference type="ARBA" id="ARBA00009853"/>
    </source>
</evidence>
<keyword evidence="4 8" id="KW-0812">Transmembrane</keyword>
<evidence type="ECO:0000256" key="1">
    <source>
        <dbReference type="ARBA" id="ARBA00004651"/>
    </source>
</evidence>
<dbReference type="SUPFAM" id="SSF103481">
    <property type="entry name" value="Multidrug resistance efflux transporter EmrE"/>
    <property type="match status" value="2"/>
</dbReference>
<dbReference type="PANTHER" id="PTHR32322:SF18">
    <property type="entry name" value="S-ADENOSYLMETHIONINE_S-ADENOSYLHOMOCYSTEINE TRANSPORTER"/>
    <property type="match status" value="1"/>
</dbReference>
<evidence type="ECO:0000256" key="5">
    <source>
        <dbReference type="ARBA" id="ARBA00022989"/>
    </source>
</evidence>
<comment type="subcellular location">
    <subcellularLocation>
        <location evidence="1">Cell membrane</location>
        <topology evidence="1">Multi-pass membrane protein</topology>
    </subcellularLocation>
</comment>
<dbReference type="InterPro" id="IPR037185">
    <property type="entry name" value="EmrE-like"/>
</dbReference>
<gene>
    <name evidence="10" type="ORF">N5580_18570</name>
</gene>
<dbReference type="InterPro" id="IPR000620">
    <property type="entry name" value="EamA_dom"/>
</dbReference>
<keyword evidence="3" id="KW-1003">Cell membrane</keyword>
<feature type="transmembrane region" description="Helical" evidence="8">
    <location>
        <begin position="247"/>
        <end position="266"/>
    </location>
</feature>
<sequence>MRKSLDASVFFIMFFICAIWGSQQVAIKMVEQYVSPMLQLSLRSGLSALIVFILFNRRDGITLHLKTPGVAFSGLCTGLLFALEFFMVALGIPKTSTGHITLFLYTAPLFTAVGLHFLVRDERMTRLQWSGIIVAFAGIAVAVQFSFADRSATAGDLFALAAGLSWGISSIIIRTSQLSTLPPACTLFYQLTITSLMLALAACFTHETRVILNAAVLLSLAYQTIIVSVISYLCWFTLLRYYHVSSLGTLILLTPVMGIAAGAVSLGETLQSSFLTGSVLILSGLMLTRLGRENHRLRESPTSYTGK</sequence>
<feature type="transmembrane region" description="Helical" evidence="8">
    <location>
        <begin position="33"/>
        <end position="55"/>
    </location>
</feature>
<evidence type="ECO:0000256" key="7">
    <source>
        <dbReference type="ARBA" id="ARBA00040595"/>
    </source>
</evidence>
<feature type="transmembrane region" description="Helical" evidence="8">
    <location>
        <begin position="154"/>
        <end position="173"/>
    </location>
</feature>
<feature type="transmembrane region" description="Helical" evidence="8">
    <location>
        <begin position="272"/>
        <end position="290"/>
    </location>
</feature>
<dbReference type="RefSeq" id="WP_269950507.1">
    <property type="nucleotide sequence ID" value="NZ_CP104759.1"/>
</dbReference>
<feature type="transmembrane region" description="Helical" evidence="8">
    <location>
        <begin position="131"/>
        <end position="148"/>
    </location>
</feature>
<dbReference type="Proteomes" id="UP001211544">
    <property type="component" value="Plasmid pGABEKP28_1"/>
</dbReference>
<keyword evidence="11" id="KW-1185">Reference proteome</keyword>
<evidence type="ECO:0000256" key="3">
    <source>
        <dbReference type="ARBA" id="ARBA00022475"/>
    </source>
</evidence>
<protein>
    <recommendedName>
        <fullName evidence="7">Threonine/homoserine exporter RhtA</fullName>
    </recommendedName>
</protein>
<organism evidence="10 11">
    <name type="scientific">Pantoea piersonii</name>
    <dbReference type="NCBI Taxonomy" id="2364647"/>
    <lineage>
        <taxon>Bacteria</taxon>
        <taxon>Pseudomonadati</taxon>
        <taxon>Pseudomonadota</taxon>
        <taxon>Gammaproteobacteria</taxon>
        <taxon>Enterobacterales</taxon>
        <taxon>Erwiniaceae</taxon>
        <taxon>Pantoea</taxon>
    </lineage>
</organism>
<feature type="transmembrane region" description="Helical" evidence="8">
    <location>
        <begin position="185"/>
        <end position="204"/>
    </location>
</feature>
<dbReference type="InterPro" id="IPR050638">
    <property type="entry name" value="AA-Vitamin_Transporters"/>
</dbReference>
<dbReference type="KEGG" id="kpie:N5580_18570"/>
<evidence type="ECO:0000256" key="8">
    <source>
        <dbReference type="SAM" id="Phobius"/>
    </source>
</evidence>
<keyword evidence="6 8" id="KW-0472">Membrane</keyword>
<accession>A0AAJ5QMR5</accession>